<organism evidence="11 12">
    <name type="scientific">Azospirillum oleiclasticum</name>
    <dbReference type="NCBI Taxonomy" id="2735135"/>
    <lineage>
        <taxon>Bacteria</taxon>
        <taxon>Pseudomonadati</taxon>
        <taxon>Pseudomonadota</taxon>
        <taxon>Alphaproteobacteria</taxon>
        <taxon>Rhodospirillales</taxon>
        <taxon>Azospirillaceae</taxon>
        <taxon>Azospirillum</taxon>
    </lineage>
</organism>
<evidence type="ECO:0000259" key="9">
    <source>
        <dbReference type="PROSITE" id="PS50109"/>
    </source>
</evidence>
<feature type="coiled-coil region" evidence="7">
    <location>
        <begin position="385"/>
        <end position="422"/>
    </location>
</feature>
<name>A0ABX2T6J7_9PROT</name>
<sequence>MMGFGRVGVSHRLTAGLMAITLLTVLAAGVALYGVDRFRDGFDRIAKVRVGDLVGVARLAQHAQAIAVTAPRLAATIDRFERERAMRHLDDLFGQLTVLFDELPGLDRDTAAVQALLRYRQEFIDNLRRLDRLVGDRHTAEQRLRERLEAVNTVGRDARAVLRSLMEDTDRRFEEGGDPHALYTEVRVGQDWLAAFDEGVTSALVGASAANEGALDRLIAAHGAAMGRTALALERLPAAAASHLRPVVGRLAQAADAEDGVFATRLALLVGQRQIQGALNRITTVSGQFVAASSNLFVDARTAVEKDRAEFAVLMDRGAELLIALVLVSLIAAGLVVALLRRRVIARLLELQRCMRARADGYPVPIPVEGNDELADMAAAFAFFAREIDRREADLRAAKEQAERALDDLREAQDQLVSTEKLAALGGLVAGVAHEINTPIGVALTGASFVHDRAEELQAQVLEGRLKRSEFERGVTQLTETCRRVLSNIERAASLIQSFKQVAVDQTSGDRRRFQIGRYIGDVAASLEPKLRSANVRVRVLCPQDVEIDNHPGVLSQILTNLIMNSLTHAFPAGEDGSGRGGTVEIAVGAEGNGQIALRVSDDGQGMTPDVLARVFDPFFTTRRGSGGTGLGLHIVHNLVSKSLGGRITVTSTPGAGTSFSLRFPADAPAAADTTAEPA</sequence>
<dbReference type="InterPro" id="IPR003660">
    <property type="entry name" value="HAMP_dom"/>
</dbReference>
<keyword evidence="8" id="KW-1133">Transmembrane helix</keyword>
<evidence type="ECO:0000256" key="6">
    <source>
        <dbReference type="ARBA" id="ARBA00022777"/>
    </source>
</evidence>
<keyword evidence="6" id="KW-0418">Kinase</keyword>
<proteinExistence type="predicted"/>
<dbReference type="EMBL" id="JABFDB010000004">
    <property type="protein sequence ID" value="NYZ19952.1"/>
    <property type="molecule type" value="Genomic_DNA"/>
</dbReference>
<keyword evidence="12" id="KW-1185">Reference proteome</keyword>
<evidence type="ECO:0000256" key="4">
    <source>
        <dbReference type="ARBA" id="ARBA00022553"/>
    </source>
</evidence>
<feature type="domain" description="Histidine kinase" evidence="9">
    <location>
        <begin position="431"/>
        <end position="668"/>
    </location>
</feature>
<dbReference type="InterPro" id="IPR036890">
    <property type="entry name" value="HATPase_C_sf"/>
</dbReference>
<dbReference type="InterPro" id="IPR038188">
    <property type="entry name" value="TorS_sensor_sf"/>
</dbReference>
<dbReference type="RefSeq" id="WP_180281706.1">
    <property type="nucleotide sequence ID" value="NZ_JABFDB010000004.1"/>
</dbReference>
<dbReference type="Gene3D" id="6.10.340.10">
    <property type="match status" value="1"/>
</dbReference>
<dbReference type="Gene3D" id="1.10.287.130">
    <property type="match status" value="1"/>
</dbReference>
<dbReference type="Gene3D" id="3.30.565.10">
    <property type="entry name" value="Histidine kinase-like ATPase, C-terminal domain"/>
    <property type="match status" value="1"/>
</dbReference>
<comment type="subcellular location">
    <subcellularLocation>
        <location evidence="2">Membrane</location>
    </subcellularLocation>
</comment>
<dbReference type="Proteomes" id="UP000584642">
    <property type="component" value="Unassembled WGS sequence"/>
</dbReference>
<protein>
    <recommendedName>
        <fullName evidence="3">histidine kinase</fullName>
        <ecNumber evidence="3">2.7.13.3</ecNumber>
    </recommendedName>
</protein>
<dbReference type="SUPFAM" id="SSF55874">
    <property type="entry name" value="ATPase domain of HSP90 chaperone/DNA topoisomerase II/histidine kinase"/>
    <property type="match status" value="1"/>
</dbReference>
<dbReference type="EC" id="2.7.13.3" evidence="3"/>
<keyword evidence="4" id="KW-0597">Phosphoprotein</keyword>
<feature type="domain" description="HAMP" evidence="10">
    <location>
        <begin position="342"/>
        <end position="393"/>
    </location>
</feature>
<dbReference type="InterPro" id="IPR003661">
    <property type="entry name" value="HisK_dim/P_dom"/>
</dbReference>
<keyword evidence="8" id="KW-0472">Membrane</keyword>
<feature type="transmembrane region" description="Helical" evidence="8">
    <location>
        <begin position="321"/>
        <end position="340"/>
    </location>
</feature>
<evidence type="ECO:0000256" key="1">
    <source>
        <dbReference type="ARBA" id="ARBA00000085"/>
    </source>
</evidence>
<evidence type="ECO:0000313" key="12">
    <source>
        <dbReference type="Proteomes" id="UP000584642"/>
    </source>
</evidence>
<evidence type="ECO:0000259" key="10">
    <source>
        <dbReference type="PROSITE" id="PS50885"/>
    </source>
</evidence>
<dbReference type="InterPro" id="IPR003594">
    <property type="entry name" value="HATPase_dom"/>
</dbReference>
<accession>A0ABX2T6J7</accession>
<dbReference type="SMART" id="SM00387">
    <property type="entry name" value="HATPase_c"/>
    <property type="match status" value="1"/>
</dbReference>
<comment type="caution">
    <text evidence="11">The sequence shown here is derived from an EMBL/GenBank/DDBJ whole genome shotgun (WGS) entry which is preliminary data.</text>
</comment>
<dbReference type="InterPro" id="IPR004358">
    <property type="entry name" value="Sig_transdc_His_kin-like_C"/>
</dbReference>
<gene>
    <name evidence="11" type="ORF">HND93_09525</name>
</gene>
<evidence type="ECO:0000256" key="3">
    <source>
        <dbReference type="ARBA" id="ARBA00012438"/>
    </source>
</evidence>
<dbReference type="InterPro" id="IPR005467">
    <property type="entry name" value="His_kinase_dom"/>
</dbReference>
<keyword evidence="5" id="KW-0808">Transferase</keyword>
<evidence type="ECO:0000256" key="8">
    <source>
        <dbReference type="SAM" id="Phobius"/>
    </source>
</evidence>
<dbReference type="PROSITE" id="PS50885">
    <property type="entry name" value="HAMP"/>
    <property type="match status" value="1"/>
</dbReference>
<evidence type="ECO:0000256" key="5">
    <source>
        <dbReference type="ARBA" id="ARBA00022679"/>
    </source>
</evidence>
<comment type="catalytic activity">
    <reaction evidence="1">
        <text>ATP + protein L-histidine = ADP + protein N-phospho-L-histidine.</text>
        <dbReference type="EC" id="2.7.13.3"/>
    </reaction>
</comment>
<evidence type="ECO:0000313" key="11">
    <source>
        <dbReference type="EMBL" id="NYZ19952.1"/>
    </source>
</evidence>
<dbReference type="PANTHER" id="PTHR43065:SF42">
    <property type="entry name" value="TWO-COMPONENT SENSOR PPRA"/>
    <property type="match status" value="1"/>
</dbReference>
<dbReference type="Pfam" id="PF02518">
    <property type="entry name" value="HATPase_c"/>
    <property type="match status" value="1"/>
</dbReference>
<dbReference type="PROSITE" id="PS50109">
    <property type="entry name" value="HIS_KIN"/>
    <property type="match status" value="1"/>
</dbReference>
<evidence type="ECO:0000256" key="7">
    <source>
        <dbReference type="SAM" id="Coils"/>
    </source>
</evidence>
<dbReference type="SMART" id="SM00304">
    <property type="entry name" value="HAMP"/>
    <property type="match status" value="1"/>
</dbReference>
<dbReference type="PRINTS" id="PR00344">
    <property type="entry name" value="BCTRLSENSOR"/>
</dbReference>
<keyword evidence="8" id="KW-0812">Transmembrane</keyword>
<reference evidence="11 12" key="1">
    <citation type="submission" date="2020-05" db="EMBL/GenBank/DDBJ databases">
        <title>Azospirillum oleiclasticum sp. nov, a nitrogen-fixing and heavy crude oil-emulsifying bacterium isolated from the crude oil of Yumen Oilfield.</title>
        <authorList>
            <person name="Wu D."/>
            <person name="Cai M."/>
            <person name="Zhang X."/>
        </authorList>
    </citation>
    <scope>NUCLEOTIDE SEQUENCE [LARGE SCALE GENOMIC DNA]</scope>
    <source>
        <strain evidence="11 12">ROY-1-1-2</strain>
    </source>
</reference>
<evidence type="ECO:0000256" key="2">
    <source>
        <dbReference type="ARBA" id="ARBA00004370"/>
    </source>
</evidence>
<dbReference type="PANTHER" id="PTHR43065">
    <property type="entry name" value="SENSOR HISTIDINE KINASE"/>
    <property type="match status" value="1"/>
</dbReference>
<dbReference type="CDD" id="cd00082">
    <property type="entry name" value="HisKA"/>
    <property type="match status" value="1"/>
</dbReference>
<keyword evidence="7" id="KW-0175">Coiled coil</keyword>
<dbReference type="Gene3D" id="1.20.58.920">
    <property type="match status" value="1"/>
</dbReference>